<organism evidence="1 2">
    <name type="scientific">Syphacia muris</name>
    <dbReference type="NCBI Taxonomy" id="451379"/>
    <lineage>
        <taxon>Eukaryota</taxon>
        <taxon>Metazoa</taxon>
        <taxon>Ecdysozoa</taxon>
        <taxon>Nematoda</taxon>
        <taxon>Chromadorea</taxon>
        <taxon>Rhabditida</taxon>
        <taxon>Spirurina</taxon>
        <taxon>Oxyuridomorpha</taxon>
        <taxon>Oxyuroidea</taxon>
        <taxon>Oxyuridae</taxon>
        <taxon>Syphacia</taxon>
    </lineage>
</organism>
<dbReference type="Proteomes" id="UP000046393">
    <property type="component" value="Unplaced"/>
</dbReference>
<proteinExistence type="predicted"/>
<reference evidence="2" key="1">
    <citation type="submission" date="2017-02" db="UniProtKB">
        <authorList>
            <consortium name="WormBaseParasite"/>
        </authorList>
    </citation>
    <scope>IDENTIFICATION</scope>
</reference>
<dbReference type="PANTHER" id="PTHR11362:SF133">
    <property type="entry name" value="LARGE RIBOSOMAL SUBUNIT PROTEIN ML38"/>
    <property type="match status" value="1"/>
</dbReference>
<protein>
    <submittedName>
        <fullName evidence="2">39S ribosomal protein L38, mitochondrial</fullName>
    </submittedName>
</protein>
<dbReference type="AlphaFoldDB" id="A0A0N5ABL5"/>
<dbReference type="PANTHER" id="PTHR11362">
    <property type="entry name" value="PHOSPHATIDYLETHANOLAMINE-BINDING PROTEIN"/>
    <property type="match status" value="1"/>
</dbReference>
<name>A0A0N5ABL5_9BILA</name>
<evidence type="ECO:0000313" key="2">
    <source>
        <dbReference type="WBParaSite" id="SMUV_0000154101-mRNA-1"/>
    </source>
</evidence>
<dbReference type="STRING" id="451379.A0A0N5ABL5"/>
<dbReference type="InterPro" id="IPR036610">
    <property type="entry name" value="PEBP-like_sf"/>
</dbReference>
<evidence type="ECO:0000313" key="1">
    <source>
        <dbReference type="Proteomes" id="UP000046393"/>
    </source>
</evidence>
<dbReference type="GO" id="GO:0005762">
    <property type="term" value="C:mitochondrial large ribosomal subunit"/>
    <property type="evidence" value="ECO:0007669"/>
    <property type="project" value="TreeGrafter"/>
</dbReference>
<sequence>MKRVRSIYADLYVKGSYRARFTPRVSRHRRPHVIAWAGPAAFAINRFYKLDKWYKARIEKPEILPQLHIIDPDNFEQSLEELNKCPRIDIGFKERQWLSTEKEQQNKSEMEKLARKLKINVDQTKLHYNNIALFNHFHIFDDLFGANVFFHNTQRMTISFPTNDVVYSGNVIPAVSCLDNFFIYKPNVDIESIGDGFNTLLALNLDGNPYILNSEILHWMVANIKDADNTSKGEEIVPYMQALPFRGSGFHRFVFLLFRHHKKLDFTRYGLNGSSLFDRTFLLRKFYKENEDDITPSAVSFSQVTWDISVNDFLHKIGMKAPFYRYQFRPKLKMKQKEFPNKPQPFDCYLDQFRDPVEMETEVLKKRLAIRTLCENPVRPKYPDISFSEHRQALPHWQHTRILKENAGVGRFYALWNNPID</sequence>
<dbReference type="Gene3D" id="3.90.280.10">
    <property type="entry name" value="PEBP-like"/>
    <property type="match status" value="1"/>
</dbReference>
<dbReference type="CDD" id="cd00866">
    <property type="entry name" value="PEBP_euk"/>
    <property type="match status" value="1"/>
</dbReference>
<accession>A0A0N5ABL5</accession>
<dbReference type="InterPro" id="IPR035810">
    <property type="entry name" value="PEBP_euk"/>
</dbReference>
<dbReference type="WBParaSite" id="SMUV_0000154101-mRNA-1">
    <property type="protein sequence ID" value="SMUV_0000154101-mRNA-1"/>
    <property type="gene ID" value="SMUV_0000154101"/>
</dbReference>
<dbReference type="SUPFAM" id="SSF49777">
    <property type="entry name" value="PEBP-like"/>
    <property type="match status" value="1"/>
</dbReference>
<keyword evidence="1" id="KW-1185">Reference proteome</keyword>